<dbReference type="Proteomes" id="UP001529423">
    <property type="component" value="Unassembled WGS sequence"/>
</dbReference>
<protein>
    <submittedName>
        <fullName evidence="2">Molybdopterin-guanine dinucleotide biosynthesis protein B</fullName>
    </submittedName>
</protein>
<dbReference type="InterPro" id="IPR004435">
    <property type="entry name" value="MobB_dom"/>
</dbReference>
<organism evidence="2 3">
    <name type="scientific">Limosilactobacillus panis</name>
    <dbReference type="NCBI Taxonomy" id="47493"/>
    <lineage>
        <taxon>Bacteria</taxon>
        <taxon>Bacillati</taxon>
        <taxon>Bacillota</taxon>
        <taxon>Bacilli</taxon>
        <taxon>Lactobacillales</taxon>
        <taxon>Lactobacillaceae</taxon>
        <taxon>Limosilactobacillus</taxon>
    </lineage>
</organism>
<comment type="caution">
    <text evidence="2">The sequence shown here is derived from an EMBL/GenBank/DDBJ whole genome shotgun (WGS) entry which is preliminary data.</text>
</comment>
<dbReference type="RefSeq" id="WP_289559616.1">
    <property type="nucleotide sequence ID" value="NZ_JAUDEO010000014.1"/>
</dbReference>
<dbReference type="Pfam" id="PF03205">
    <property type="entry name" value="MobB"/>
    <property type="match status" value="1"/>
</dbReference>
<dbReference type="PANTHER" id="PTHR40072">
    <property type="entry name" value="MOLYBDOPTERIN-GUANINE DINUCLEOTIDE BIOSYNTHESIS ADAPTER PROTEIN-RELATED"/>
    <property type="match status" value="1"/>
</dbReference>
<reference evidence="2" key="1">
    <citation type="submission" date="2023-06" db="EMBL/GenBank/DDBJ databases">
        <title>Identification and characterization of horizontal gene transfer across gut microbiota members of farm animals based on homology search.</title>
        <authorList>
            <person name="Schwarzerova J."/>
            <person name="Nykrynova M."/>
            <person name="Jureckova K."/>
            <person name="Cejkova D."/>
            <person name="Rychlik I."/>
        </authorList>
    </citation>
    <scope>NUCLEOTIDE SEQUENCE</scope>
    <source>
        <strain evidence="2">105_WCHN</strain>
    </source>
</reference>
<reference evidence="2" key="2">
    <citation type="submission" date="2023-06" db="EMBL/GenBank/DDBJ databases">
        <authorList>
            <person name="Zeman M."/>
            <person name="Kubasova T."/>
            <person name="Jahodarova E."/>
            <person name="Nykrynova M."/>
            <person name="Rychlik I."/>
        </authorList>
    </citation>
    <scope>NUCLEOTIDE SEQUENCE</scope>
    <source>
        <strain evidence="2">105_WCHN</strain>
    </source>
</reference>
<dbReference type="NCBIfam" id="TIGR00176">
    <property type="entry name" value="mobB"/>
    <property type="match status" value="1"/>
</dbReference>
<dbReference type="EMBL" id="JAUDEO010000014">
    <property type="protein sequence ID" value="MDM8333648.1"/>
    <property type="molecule type" value="Genomic_DNA"/>
</dbReference>
<proteinExistence type="predicted"/>
<sequence>MAVTIQIIGAKNTGKTLVVTRLIDRLTKDGYRVAAIKHDAHASSMDVPGTDSYQMSAAGAHQVILESNNQFFFHQQGSRPALSKMVARLAPDNDVIIIEGHKAAPYPKVCLLDEEHPGILTATPALIRTGRVVKNARVDKSALSNLVAAIYTDLKHQMEDGE</sequence>
<evidence type="ECO:0000313" key="3">
    <source>
        <dbReference type="Proteomes" id="UP001529423"/>
    </source>
</evidence>
<dbReference type="InterPro" id="IPR052539">
    <property type="entry name" value="MGD_biosynthesis_adapter"/>
</dbReference>
<evidence type="ECO:0000313" key="2">
    <source>
        <dbReference type="EMBL" id="MDM8333648.1"/>
    </source>
</evidence>
<dbReference type="PANTHER" id="PTHR40072:SF1">
    <property type="entry name" value="MOLYBDOPTERIN-GUANINE DINUCLEOTIDE BIOSYNTHESIS ADAPTER PROTEIN"/>
    <property type="match status" value="1"/>
</dbReference>
<accession>A0ABT7VLN7</accession>
<evidence type="ECO:0000259" key="1">
    <source>
        <dbReference type="Pfam" id="PF03205"/>
    </source>
</evidence>
<name>A0ABT7VLN7_9LACO</name>
<feature type="domain" description="Molybdopterin-guanine dinucleotide biosynthesis protein B (MobB)" evidence="1">
    <location>
        <begin position="5"/>
        <end position="115"/>
    </location>
</feature>
<gene>
    <name evidence="2" type="primary">mobB</name>
    <name evidence="2" type="ORF">QUW46_03525</name>
</gene>
<keyword evidence="3" id="KW-1185">Reference proteome</keyword>